<sequence length="157" mass="17081">MNRKAVIIGGSILGVVVVSGVAYLIVRSIQKSGIVKRLEEAFKNPDSQEAQGGLNKLIASGAFNPNTYQKMGKATITLLEAREIAKRIWDAYSWFGSDQSTIVNAFNGLGHLNDVSKITHEFNESYDSDLAEVLLEALTDKSKANSLVAKVNKLPKN</sequence>
<organism evidence="2 3">
    <name type="scientific">Fluviicola chungangensis</name>
    <dbReference type="NCBI Taxonomy" id="2597671"/>
    <lineage>
        <taxon>Bacteria</taxon>
        <taxon>Pseudomonadati</taxon>
        <taxon>Bacteroidota</taxon>
        <taxon>Flavobacteriia</taxon>
        <taxon>Flavobacteriales</taxon>
        <taxon>Crocinitomicaceae</taxon>
        <taxon>Fluviicola</taxon>
    </lineage>
</organism>
<feature type="transmembrane region" description="Helical" evidence="1">
    <location>
        <begin position="6"/>
        <end position="26"/>
    </location>
</feature>
<comment type="caution">
    <text evidence="2">The sequence shown here is derived from an EMBL/GenBank/DDBJ whole genome shotgun (WGS) entry which is preliminary data.</text>
</comment>
<reference evidence="2 3" key="1">
    <citation type="submission" date="2019-07" db="EMBL/GenBank/DDBJ databases">
        <authorList>
            <person name="Huq M.A."/>
        </authorList>
    </citation>
    <scope>NUCLEOTIDE SEQUENCE [LARGE SCALE GENOMIC DNA]</scope>
    <source>
        <strain evidence="2 3">MAH-3</strain>
    </source>
</reference>
<dbReference type="OrthoDB" id="9841772at2"/>
<protein>
    <recommendedName>
        <fullName evidence="4">Annexin</fullName>
    </recommendedName>
</protein>
<evidence type="ECO:0000256" key="1">
    <source>
        <dbReference type="SAM" id="Phobius"/>
    </source>
</evidence>
<evidence type="ECO:0000313" key="3">
    <source>
        <dbReference type="Proteomes" id="UP000316008"/>
    </source>
</evidence>
<keyword evidence="1" id="KW-1133">Transmembrane helix</keyword>
<dbReference type="AlphaFoldDB" id="A0A556MMY2"/>
<keyword evidence="3" id="KW-1185">Reference proteome</keyword>
<accession>A0A556MMY2</accession>
<evidence type="ECO:0008006" key="4">
    <source>
        <dbReference type="Google" id="ProtNLM"/>
    </source>
</evidence>
<name>A0A556MMY2_9FLAO</name>
<keyword evidence="1" id="KW-0472">Membrane</keyword>
<keyword evidence="1" id="KW-0812">Transmembrane</keyword>
<dbReference type="Proteomes" id="UP000316008">
    <property type="component" value="Unassembled WGS sequence"/>
</dbReference>
<dbReference type="RefSeq" id="WP_144334077.1">
    <property type="nucleotide sequence ID" value="NZ_VLPL01000008.1"/>
</dbReference>
<proteinExistence type="predicted"/>
<gene>
    <name evidence="2" type="ORF">FO442_15255</name>
</gene>
<evidence type="ECO:0000313" key="2">
    <source>
        <dbReference type="EMBL" id="TSJ41266.1"/>
    </source>
</evidence>
<dbReference type="EMBL" id="VLPL01000008">
    <property type="protein sequence ID" value="TSJ41266.1"/>
    <property type="molecule type" value="Genomic_DNA"/>
</dbReference>